<dbReference type="GO" id="GO:0005886">
    <property type="term" value="C:plasma membrane"/>
    <property type="evidence" value="ECO:0007669"/>
    <property type="project" value="UniProtKB-SubCell"/>
</dbReference>
<evidence type="ECO:0000313" key="12">
    <source>
        <dbReference type="EMBL" id="MCV7629554.1"/>
    </source>
</evidence>
<sequence length="187" mass="18140">MAARGETTADRRGGRGTDRRPGTAGAVALGGAAGVLCGAGVMNAVAALAGAPNFRGTFGAAFGTVDVLVQALPLLVVNVLGSFLLGLLWAASRRRGPDWRPRLVAGLGTGFLGAFTTISSAVALVLWPVRLGVAASGAGGVLAAAASVLLVLALMAALSTAAAVLGLRAGGAPGSPVVGTDRSAEDA</sequence>
<comment type="catalytic activity">
    <reaction evidence="8">
        <text>fluoride(in) = fluoride(out)</text>
        <dbReference type="Rhea" id="RHEA:76159"/>
        <dbReference type="ChEBI" id="CHEBI:17051"/>
    </reaction>
    <physiologicalReaction direction="left-to-right" evidence="8">
        <dbReference type="Rhea" id="RHEA:76160"/>
    </physiologicalReaction>
</comment>
<evidence type="ECO:0000256" key="8">
    <source>
        <dbReference type="ARBA" id="ARBA00035585"/>
    </source>
</evidence>
<dbReference type="InterPro" id="IPR003691">
    <property type="entry name" value="FluC"/>
</dbReference>
<proteinExistence type="inferred from homology"/>
<organism evidence="12 13">
    <name type="scientific">Micrococcus luteus</name>
    <name type="common">Micrococcus lysodeikticus</name>
    <dbReference type="NCBI Taxonomy" id="1270"/>
    <lineage>
        <taxon>Bacteria</taxon>
        <taxon>Bacillati</taxon>
        <taxon>Actinomycetota</taxon>
        <taxon>Actinomycetes</taxon>
        <taxon>Micrococcales</taxon>
        <taxon>Micrococcaceae</taxon>
        <taxon>Micrococcus</taxon>
    </lineage>
</organism>
<evidence type="ECO:0000256" key="3">
    <source>
        <dbReference type="ARBA" id="ARBA00022692"/>
    </source>
</evidence>
<dbReference type="EMBL" id="JALXKZ020000026">
    <property type="protein sequence ID" value="MCV7629554.1"/>
    <property type="molecule type" value="Genomic_DNA"/>
</dbReference>
<evidence type="ECO:0000256" key="10">
    <source>
        <dbReference type="RuleBase" id="RU004340"/>
    </source>
</evidence>
<feature type="compositionally biased region" description="Basic and acidic residues" evidence="11">
    <location>
        <begin position="7"/>
        <end position="21"/>
    </location>
</feature>
<keyword evidence="6" id="KW-0406">Ion transport</keyword>
<comment type="caution">
    <text evidence="12">The sequence shown here is derived from an EMBL/GenBank/DDBJ whole genome shotgun (WGS) entry which is preliminary data.</text>
</comment>
<comment type="subcellular location">
    <subcellularLocation>
        <location evidence="1">Cell membrane</location>
        <topology evidence="1">Multi-pass membrane protein</topology>
    </subcellularLocation>
</comment>
<feature type="transmembrane region" description="Helical" evidence="10">
    <location>
        <begin position="103"/>
        <end position="127"/>
    </location>
</feature>
<evidence type="ECO:0000256" key="1">
    <source>
        <dbReference type="ARBA" id="ARBA00004651"/>
    </source>
</evidence>
<feature type="transmembrane region" description="Helical" evidence="10">
    <location>
        <begin position="71"/>
        <end position="91"/>
    </location>
</feature>
<evidence type="ECO:0000256" key="4">
    <source>
        <dbReference type="ARBA" id="ARBA00022989"/>
    </source>
</evidence>
<dbReference type="AlphaFoldDB" id="A0AAP3AI36"/>
<gene>
    <name evidence="12" type="ORF">M3A82_009450</name>
</gene>
<evidence type="ECO:0000256" key="9">
    <source>
        <dbReference type="ARBA" id="ARBA00049940"/>
    </source>
</evidence>
<evidence type="ECO:0000313" key="13">
    <source>
        <dbReference type="Proteomes" id="UP001205867"/>
    </source>
</evidence>
<keyword evidence="5 10" id="KW-0472">Membrane</keyword>
<dbReference type="GO" id="GO:0034220">
    <property type="term" value="P:monoatomic ion transmembrane transport"/>
    <property type="evidence" value="ECO:0007669"/>
    <property type="project" value="UniProtKB-KW"/>
</dbReference>
<comment type="function">
    <text evidence="9">Fluoride-specific ion channel. Important for reducing fluoride concentration in the cell, thus reducing its toxicity.</text>
</comment>
<evidence type="ECO:0000256" key="11">
    <source>
        <dbReference type="SAM" id="MobiDB-lite"/>
    </source>
</evidence>
<accession>A0AAP3AI36</accession>
<dbReference type="Proteomes" id="UP001205867">
    <property type="component" value="Unassembled WGS sequence"/>
</dbReference>
<feature type="region of interest" description="Disordered" evidence="11">
    <location>
        <begin position="1"/>
        <end position="22"/>
    </location>
</feature>
<keyword evidence="4 10" id="KW-1133">Transmembrane helix</keyword>
<keyword evidence="6" id="KW-0407">Ion channel</keyword>
<feature type="transmembrane region" description="Helical" evidence="10">
    <location>
        <begin position="133"/>
        <end position="158"/>
    </location>
</feature>
<name>A0AAP3AI36_MICLU</name>
<keyword evidence="3 10" id="KW-0812">Transmembrane</keyword>
<dbReference type="Pfam" id="PF02537">
    <property type="entry name" value="CRCB"/>
    <property type="match status" value="1"/>
</dbReference>
<comment type="similarity">
    <text evidence="7 10">Belongs to the fluoride channel Fluc/FEX (TC 1.A.43) family.</text>
</comment>
<keyword evidence="2 10" id="KW-1003">Cell membrane</keyword>
<keyword evidence="6" id="KW-0813">Transport</keyword>
<evidence type="ECO:0000256" key="2">
    <source>
        <dbReference type="ARBA" id="ARBA00022475"/>
    </source>
</evidence>
<evidence type="ECO:0000256" key="5">
    <source>
        <dbReference type="ARBA" id="ARBA00023136"/>
    </source>
</evidence>
<evidence type="ECO:0000256" key="6">
    <source>
        <dbReference type="ARBA" id="ARBA00023303"/>
    </source>
</evidence>
<reference evidence="12" key="1">
    <citation type="submission" date="2023-06" db="EMBL/GenBank/DDBJ databases">
        <title>lsaBGC provides a comprehensive framework for evolutionary analysis of biosynthetic gene clusters within focal taxa.</title>
        <authorList>
            <person name="Salamzade R."/>
            <person name="Sandstrom S."/>
            <person name="Kalan L.R."/>
        </authorList>
    </citation>
    <scope>NUCLEOTIDE SEQUENCE</scope>
    <source>
        <strain evidence="12">P3-SID899</strain>
    </source>
</reference>
<evidence type="ECO:0000256" key="7">
    <source>
        <dbReference type="ARBA" id="ARBA00035120"/>
    </source>
</evidence>
<protein>
    <recommendedName>
        <fullName evidence="10">Fluoride-specific ion channel</fullName>
    </recommendedName>
</protein>
<feature type="transmembrane region" description="Helical" evidence="10">
    <location>
        <begin position="21"/>
        <end position="51"/>
    </location>
</feature>